<dbReference type="Gene3D" id="6.10.340.10">
    <property type="match status" value="1"/>
</dbReference>
<name>A0A917C0S3_9PROT</name>
<evidence type="ECO:0000256" key="5">
    <source>
        <dbReference type="ARBA" id="ARBA00023004"/>
    </source>
</evidence>
<keyword evidence="10" id="KW-0472">Membrane</keyword>
<dbReference type="PRINTS" id="PR00260">
    <property type="entry name" value="CHEMTRNSDUCR"/>
</dbReference>
<feature type="domain" description="T-SNARE coiled-coil homology" evidence="12">
    <location>
        <begin position="729"/>
        <end position="791"/>
    </location>
</feature>
<feature type="transmembrane region" description="Helical" evidence="10">
    <location>
        <begin position="461"/>
        <end position="487"/>
    </location>
</feature>
<keyword evidence="5" id="KW-0408">Iron</keyword>
<evidence type="ECO:0000256" key="9">
    <source>
        <dbReference type="SAM" id="MobiDB-lite"/>
    </source>
</evidence>
<dbReference type="GO" id="GO:0006935">
    <property type="term" value="P:chemotaxis"/>
    <property type="evidence" value="ECO:0007669"/>
    <property type="project" value="InterPro"/>
</dbReference>
<dbReference type="InterPro" id="IPR004089">
    <property type="entry name" value="MCPsignal_dom"/>
</dbReference>
<comment type="similarity">
    <text evidence="2">Belongs to the hemerythrin family.</text>
</comment>
<comment type="caution">
    <text evidence="15">The sequence shown here is derived from an EMBL/GenBank/DDBJ whole genome shotgun (WGS) entry which is preliminary data.</text>
</comment>
<comment type="subcellular location">
    <subcellularLocation>
        <location evidence="1">Cell inner membrane</location>
        <topology evidence="1">Multi-pass membrane protein</topology>
    </subcellularLocation>
</comment>
<dbReference type="CDD" id="cd11386">
    <property type="entry name" value="MCP_signal"/>
    <property type="match status" value="1"/>
</dbReference>
<dbReference type="NCBIfam" id="TIGR02481">
    <property type="entry name" value="hemeryth_dom"/>
    <property type="match status" value="1"/>
</dbReference>
<evidence type="ECO:0008006" key="17">
    <source>
        <dbReference type="Google" id="ProtNLM"/>
    </source>
</evidence>
<keyword evidence="4" id="KW-0479">Metal-binding</keyword>
<dbReference type="PANTHER" id="PTHR32089:SF112">
    <property type="entry name" value="LYSOZYME-LIKE PROTEIN-RELATED"/>
    <property type="match status" value="1"/>
</dbReference>
<dbReference type="Pfam" id="PF08376">
    <property type="entry name" value="NIT"/>
    <property type="match status" value="1"/>
</dbReference>
<evidence type="ECO:0000256" key="10">
    <source>
        <dbReference type="SAM" id="Phobius"/>
    </source>
</evidence>
<dbReference type="GO" id="GO:0007165">
    <property type="term" value="P:signal transduction"/>
    <property type="evidence" value="ECO:0007669"/>
    <property type="project" value="UniProtKB-KW"/>
</dbReference>
<dbReference type="Gene3D" id="1.20.120.50">
    <property type="entry name" value="Hemerythrin-like"/>
    <property type="match status" value="1"/>
</dbReference>
<evidence type="ECO:0000313" key="16">
    <source>
        <dbReference type="Proteomes" id="UP000632498"/>
    </source>
</evidence>
<dbReference type="Proteomes" id="UP000632498">
    <property type="component" value="Unassembled WGS sequence"/>
</dbReference>
<dbReference type="PROSITE" id="PS50906">
    <property type="entry name" value="NIT"/>
    <property type="match status" value="1"/>
</dbReference>
<keyword evidence="10" id="KW-1133">Transmembrane helix</keyword>
<dbReference type="GO" id="GO:0004888">
    <property type="term" value="F:transmembrane signaling receptor activity"/>
    <property type="evidence" value="ECO:0007669"/>
    <property type="project" value="InterPro"/>
</dbReference>
<dbReference type="PROSITE" id="PS50111">
    <property type="entry name" value="CHEMOTAXIS_TRANSDUC_2"/>
    <property type="match status" value="1"/>
</dbReference>
<feature type="compositionally biased region" description="Low complexity" evidence="9">
    <location>
        <begin position="597"/>
        <end position="607"/>
    </location>
</feature>
<sequence length="833" mass="91696">MRMDEGDILITWDRAFNLGIEEIDQDHIVLIDLINELNGHVKNNAAHDDIQDILNRTVTHLDIHFTRENDIIRQCQPNAEGEEHIRFHDETLVYFKNIAKAYKSDPNSINIRDLLHAFYDRLIDHIVDSDYKMRDDLERVGLIECDHANQSFIESFLDKFRLTHRIAALAVIPLAIMLYFAGDAVLEKRSTVQEMEKIEQLSSMASIFSNLVHELQKERGASAGFLASKGEAFGDEVSDQRKNTDSKASRINDAFTIGEQLGLTKDIKRIRTLLDELPQWREKISAQQVSVAQEVGYYSALNSAFLNSIASMSKISSDLDLSNQISAFVNFLQIKERAGIERAKGAAGFGSGQFSPALLKDFISLIAVQDTYMNVAHSFATPTVADFLDKTISGPAIDKVNEMRTVAIDSQVTGDLKSITGPQWFDTITQKINLLKKTEDFMAETLRHSAETVKSNAHTSYISLSIFALAITFVLIVLMVVLIRSVVVPLNSLRHSLERLEKGQTETMIAGRHKSDSIGQMARSIQRFKESIIRKNMAQAKQGIEQTIRERTSVRRLQMTDIFRDEVALALQQMGDAATQLEHHAQSMSAATEQSRSQSATVASAASQATSNVETVAAAAEELSSSIEEISRQVVHSSTIANEASGTARQARQTIQGLADGAQQIGEVVQMITDIAEQTNLLALNATIEAARAGVAGKGFAVVASEVKNLANQTAKATNDITRQITTIQSDTMRAVEAIAGVTQTIEEMNDVTTTVSSAVDQQGSATREISQNVNEAATGTRDVSDNIEGVAQANEETGRMSEEVFVSAKLVADNTHKLESKIKTYLQDMASA</sequence>
<dbReference type="SMART" id="SM00283">
    <property type="entry name" value="MA"/>
    <property type="match status" value="1"/>
</dbReference>
<accession>A0A917C0S3</accession>
<organism evidence="15 16">
    <name type="scientific">Terasakiella brassicae</name>
    <dbReference type="NCBI Taxonomy" id="1634917"/>
    <lineage>
        <taxon>Bacteria</taxon>
        <taxon>Pseudomonadati</taxon>
        <taxon>Pseudomonadota</taxon>
        <taxon>Alphaproteobacteria</taxon>
        <taxon>Rhodospirillales</taxon>
        <taxon>Terasakiellaceae</taxon>
        <taxon>Terasakiella</taxon>
    </lineage>
</organism>
<dbReference type="CDD" id="cd12107">
    <property type="entry name" value="Hemerythrin"/>
    <property type="match status" value="1"/>
</dbReference>
<dbReference type="InterPro" id="IPR012312">
    <property type="entry name" value="Hemerythrin-like"/>
</dbReference>
<dbReference type="InterPro" id="IPR000727">
    <property type="entry name" value="T_SNARE_dom"/>
</dbReference>
<comment type="similarity">
    <text evidence="7">Belongs to the methyl-accepting chemotaxis (MCP) protein family.</text>
</comment>
<evidence type="ECO:0000256" key="4">
    <source>
        <dbReference type="ARBA" id="ARBA00022723"/>
    </source>
</evidence>
<dbReference type="EMBL" id="BMHV01000013">
    <property type="protein sequence ID" value="GGF66470.1"/>
    <property type="molecule type" value="Genomic_DNA"/>
</dbReference>
<dbReference type="Pfam" id="PF01814">
    <property type="entry name" value="Hemerythrin"/>
    <property type="match status" value="1"/>
</dbReference>
<feature type="compositionally biased region" description="Polar residues" evidence="9">
    <location>
        <begin position="586"/>
        <end position="596"/>
    </location>
</feature>
<proteinExistence type="inferred from homology"/>
<dbReference type="RefSeq" id="WP_188664599.1">
    <property type="nucleotide sequence ID" value="NZ_BMHV01000013.1"/>
</dbReference>
<dbReference type="InterPro" id="IPR010910">
    <property type="entry name" value="Nitrate/nitrite_sensing_bac"/>
</dbReference>
<evidence type="ECO:0000256" key="3">
    <source>
        <dbReference type="ARBA" id="ARBA00022519"/>
    </source>
</evidence>
<dbReference type="InterPro" id="IPR013587">
    <property type="entry name" value="Nitrate/nitrite_sensing"/>
</dbReference>
<dbReference type="PROSITE" id="PS50192">
    <property type="entry name" value="T_SNARE"/>
    <property type="match status" value="1"/>
</dbReference>
<dbReference type="InterPro" id="IPR035938">
    <property type="entry name" value="Hemerythrin-like_sf"/>
</dbReference>
<evidence type="ECO:0000256" key="1">
    <source>
        <dbReference type="ARBA" id="ARBA00004429"/>
    </source>
</evidence>
<dbReference type="Pfam" id="PF00672">
    <property type="entry name" value="HAMP"/>
    <property type="match status" value="1"/>
</dbReference>
<reference evidence="15" key="2">
    <citation type="submission" date="2020-09" db="EMBL/GenBank/DDBJ databases">
        <authorList>
            <person name="Sun Q."/>
            <person name="Zhou Y."/>
        </authorList>
    </citation>
    <scope>NUCLEOTIDE SEQUENCE</scope>
    <source>
        <strain evidence="15">CGMCC 1.15254</strain>
    </source>
</reference>
<dbReference type="InterPro" id="IPR003660">
    <property type="entry name" value="HAMP_dom"/>
</dbReference>
<protein>
    <recommendedName>
        <fullName evidence="17">Chemotaxis protein</fullName>
    </recommendedName>
</protein>
<evidence type="ECO:0000259" key="12">
    <source>
        <dbReference type="PROSITE" id="PS50192"/>
    </source>
</evidence>
<dbReference type="GO" id="GO:0046872">
    <property type="term" value="F:metal ion binding"/>
    <property type="evidence" value="ECO:0007669"/>
    <property type="project" value="UniProtKB-KW"/>
</dbReference>
<keyword evidence="3" id="KW-0997">Cell inner membrane</keyword>
<keyword evidence="16" id="KW-1185">Reference proteome</keyword>
<reference evidence="15" key="1">
    <citation type="journal article" date="2014" name="Int. J. Syst. Evol. Microbiol.">
        <title>Complete genome sequence of Corynebacterium casei LMG S-19264T (=DSM 44701T), isolated from a smear-ripened cheese.</title>
        <authorList>
            <consortium name="US DOE Joint Genome Institute (JGI-PGF)"/>
            <person name="Walter F."/>
            <person name="Albersmeier A."/>
            <person name="Kalinowski J."/>
            <person name="Ruckert C."/>
        </authorList>
    </citation>
    <scope>NUCLEOTIDE SEQUENCE</scope>
    <source>
        <strain evidence="15">CGMCC 1.15254</strain>
    </source>
</reference>
<dbReference type="InterPro" id="IPR012827">
    <property type="entry name" value="Hemerythrin_metal-bd"/>
</dbReference>
<evidence type="ECO:0000259" key="13">
    <source>
        <dbReference type="PROSITE" id="PS50885"/>
    </source>
</evidence>
<feature type="transmembrane region" description="Helical" evidence="10">
    <location>
        <begin position="166"/>
        <end position="186"/>
    </location>
</feature>
<feature type="domain" description="NIT" evidence="14">
    <location>
        <begin position="206"/>
        <end position="453"/>
    </location>
</feature>
<evidence type="ECO:0000256" key="6">
    <source>
        <dbReference type="ARBA" id="ARBA00023224"/>
    </source>
</evidence>
<keyword evidence="6 8" id="KW-0807">Transducer</keyword>
<dbReference type="SUPFAM" id="SSF47188">
    <property type="entry name" value="Hemerythrin-like"/>
    <property type="match status" value="1"/>
</dbReference>
<evidence type="ECO:0000256" key="8">
    <source>
        <dbReference type="PROSITE-ProRule" id="PRU00284"/>
    </source>
</evidence>
<feature type="domain" description="HAMP" evidence="13">
    <location>
        <begin position="484"/>
        <end position="537"/>
    </location>
</feature>
<evidence type="ECO:0000256" key="2">
    <source>
        <dbReference type="ARBA" id="ARBA00010587"/>
    </source>
</evidence>
<dbReference type="Gene3D" id="1.10.287.950">
    <property type="entry name" value="Methyl-accepting chemotaxis protein"/>
    <property type="match status" value="1"/>
</dbReference>
<evidence type="ECO:0000256" key="7">
    <source>
        <dbReference type="ARBA" id="ARBA00029447"/>
    </source>
</evidence>
<dbReference type="PROSITE" id="PS50885">
    <property type="entry name" value="HAMP"/>
    <property type="match status" value="1"/>
</dbReference>
<keyword evidence="10" id="KW-0812">Transmembrane</keyword>
<dbReference type="GO" id="GO:0005886">
    <property type="term" value="C:plasma membrane"/>
    <property type="evidence" value="ECO:0007669"/>
    <property type="project" value="UniProtKB-SubCell"/>
</dbReference>
<feature type="region of interest" description="Disordered" evidence="9">
    <location>
        <begin position="580"/>
        <end position="607"/>
    </location>
</feature>
<feature type="domain" description="Methyl-accepting transducer" evidence="11">
    <location>
        <begin position="577"/>
        <end position="813"/>
    </location>
</feature>
<dbReference type="SUPFAM" id="SSF58104">
    <property type="entry name" value="Methyl-accepting chemotaxis protein (MCP) signaling domain"/>
    <property type="match status" value="1"/>
</dbReference>
<dbReference type="InterPro" id="IPR004090">
    <property type="entry name" value="Chemotax_Me-accpt_rcpt"/>
</dbReference>
<dbReference type="AlphaFoldDB" id="A0A917C0S3"/>
<evidence type="ECO:0000313" key="15">
    <source>
        <dbReference type="EMBL" id="GGF66470.1"/>
    </source>
</evidence>
<keyword evidence="3" id="KW-1003">Cell membrane</keyword>
<dbReference type="Pfam" id="PF00015">
    <property type="entry name" value="MCPsignal"/>
    <property type="match status" value="1"/>
</dbReference>
<evidence type="ECO:0000259" key="14">
    <source>
        <dbReference type="PROSITE" id="PS50906"/>
    </source>
</evidence>
<gene>
    <name evidence="15" type="ORF">GCM10011332_20740</name>
</gene>
<dbReference type="PANTHER" id="PTHR32089">
    <property type="entry name" value="METHYL-ACCEPTING CHEMOTAXIS PROTEIN MCPB"/>
    <property type="match status" value="1"/>
</dbReference>
<evidence type="ECO:0000259" key="11">
    <source>
        <dbReference type="PROSITE" id="PS50111"/>
    </source>
</evidence>